<evidence type="ECO:0000313" key="3">
    <source>
        <dbReference type="WBParaSite" id="HCON_00114630-00001"/>
    </source>
</evidence>
<dbReference type="WBParaSite" id="HCON_00114630-00001">
    <property type="protein sequence ID" value="HCON_00114630-00001"/>
    <property type="gene ID" value="HCON_00114630"/>
</dbReference>
<evidence type="ECO:0000313" key="2">
    <source>
        <dbReference type="Proteomes" id="UP000025227"/>
    </source>
</evidence>
<name>A0A7I5EAX8_HAECO</name>
<proteinExistence type="predicted"/>
<feature type="region of interest" description="Disordered" evidence="1">
    <location>
        <begin position="1"/>
        <end position="26"/>
    </location>
</feature>
<accession>A0A7I5EAX8</accession>
<organism evidence="2 3">
    <name type="scientific">Haemonchus contortus</name>
    <name type="common">Barber pole worm</name>
    <dbReference type="NCBI Taxonomy" id="6289"/>
    <lineage>
        <taxon>Eukaryota</taxon>
        <taxon>Metazoa</taxon>
        <taxon>Ecdysozoa</taxon>
        <taxon>Nematoda</taxon>
        <taxon>Chromadorea</taxon>
        <taxon>Rhabditida</taxon>
        <taxon>Rhabditina</taxon>
        <taxon>Rhabditomorpha</taxon>
        <taxon>Strongyloidea</taxon>
        <taxon>Trichostrongylidae</taxon>
        <taxon>Haemonchus</taxon>
    </lineage>
</organism>
<feature type="compositionally biased region" description="Low complexity" evidence="1">
    <location>
        <begin position="64"/>
        <end position="75"/>
    </location>
</feature>
<keyword evidence="2" id="KW-1185">Reference proteome</keyword>
<protein>
    <submittedName>
        <fullName evidence="3">Uncharacterized protein</fullName>
    </submittedName>
</protein>
<evidence type="ECO:0000256" key="1">
    <source>
        <dbReference type="SAM" id="MobiDB-lite"/>
    </source>
</evidence>
<sequence length="162" mass="17389">MTTVSSVLNSLLQGSQEQPMSSVSGRPINVSNYPTLIGLLGSAPRAIEAQPSTSQEVRHQQGTSVGTSSLSSAPSSRRHMVSLTGELFPAAIEASKQGKHHTLRYRIRGQPLCYTFEHMRTTTTGNEVYRCTGCRKNGETVSIAARNGSNLKGGPVLLPHIQ</sequence>
<feature type="region of interest" description="Disordered" evidence="1">
    <location>
        <begin position="49"/>
        <end position="78"/>
    </location>
</feature>
<dbReference type="Proteomes" id="UP000025227">
    <property type="component" value="Unplaced"/>
</dbReference>
<reference evidence="3" key="1">
    <citation type="submission" date="2020-12" db="UniProtKB">
        <authorList>
            <consortium name="WormBaseParasite"/>
        </authorList>
    </citation>
    <scope>IDENTIFICATION</scope>
    <source>
        <strain evidence="3">MHco3</strain>
    </source>
</reference>
<feature type="compositionally biased region" description="Polar residues" evidence="1">
    <location>
        <begin position="50"/>
        <end position="63"/>
    </location>
</feature>
<dbReference type="AlphaFoldDB" id="A0A7I5EAX8"/>